<protein>
    <recommendedName>
        <fullName evidence="2">DUF6532 domain-containing protein</fullName>
    </recommendedName>
</protein>
<proteinExistence type="predicted"/>
<sequence length="514" mass="56609">MQLAGETLLPSPVGNAGSSSEGNDEDLAVQEFLKSYREQKDRESKALKRKKKAEENKVSRKEQKSAVRNEVAAARAYPSQKLVTPSSGNSESLKRTAGSDVDDNEIKKRSKGPQVGGLKRGWKTTAVFSSQAAASSKTSLASSNDNAEPVKGEFDAEESPEALKKARDGGSSDKKVFPLIELRLIVLVPANVKEIDAKERKASKTTNATKTKRRQTSRDDLPFPVVAQKTLWLKTVWPAILKWAGSYENQFGLNSGPEVKEILATLWTKYYPPSTELPATYKDPKTNTDKPRVDHPALIGYADYSFKIQAGIRSYRSDIGKRALMIVGREVVNLGDSVSERAEWAQQQLLLDRWMYEEPGLTRKESKGALRGPLLLEVFALFLSRISTSSGNDEYQYPAGALALSAAAVFRALDAWKTGTNSIQEAINKAKEEATAANKKPRKVTVASFGEDLWKAKVDEYYKLTKKLQPKKWQQLLEAADMHMKSSDRVADDAGTTLSATEGQTGDDVIVLSD</sequence>
<dbReference type="EMBL" id="JAACJM010000101">
    <property type="protein sequence ID" value="KAF5346584.1"/>
    <property type="molecule type" value="Genomic_DNA"/>
</dbReference>
<dbReference type="Pfam" id="PF20149">
    <property type="entry name" value="DUF6532"/>
    <property type="match status" value="1"/>
</dbReference>
<feature type="region of interest" description="Disordered" evidence="1">
    <location>
        <begin position="1"/>
        <end position="119"/>
    </location>
</feature>
<feature type="compositionally biased region" description="Basic and acidic residues" evidence="1">
    <location>
        <begin position="34"/>
        <end position="67"/>
    </location>
</feature>
<name>A0A8H5CSI4_9AGAR</name>
<reference evidence="3 4" key="1">
    <citation type="journal article" date="2020" name="ISME J.">
        <title>Uncovering the hidden diversity of litter-decomposition mechanisms in mushroom-forming fungi.</title>
        <authorList>
            <person name="Floudas D."/>
            <person name="Bentzer J."/>
            <person name="Ahren D."/>
            <person name="Johansson T."/>
            <person name="Persson P."/>
            <person name="Tunlid A."/>
        </authorList>
    </citation>
    <scope>NUCLEOTIDE SEQUENCE [LARGE SCALE GENOMIC DNA]</scope>
    <source>
        <strain evidence="3 4">CBS 291.85</strain>
    </source>
</reference>
<evidence type="ECO:0000313" key="3">
    <source>
        <dbReference type="EMBL" id="KAF5346584.1"/>
    </source>
</evidence>
<organism evidence="3 4">
    <name type="scientific">Tetrapyrgos nigripes</name>
    <dbReference type="NCBI Taxonomy" id="182062"/>
    <lineage>
        <taxon>Eukaryota</taxon>
        <taxon>Fungi</taxon>
        <taxon>Dikarya</taxon>
        <taxon>Basidiomycota</taxon>
        <taxon>Agaricomycotina</taxon>
        <taxon>Agaricomycetes</taxon>
        <taxon>Agaricomycetidae</taxon>
        <taxon>Agaricales</taxon>
        <taxon>Marasmiineae</taxon>
        <taxon>Marasmiaceae</taxon>
        <taxon>Tetrapyrgos</taxon>
    </lineage>
</organism>
<feature type="region of interest" description="Disordered" evidence="1">
    <location>
        <begin position="133"/>
        <end position="171"/>
    </location>
</feature>
<evidence type="ECO:0000256" key="1">
    <source>
        <dbReference type="SAM" id="MobiDB-lite"/>
    </source>
</evidence>
<accession>A0A8H5CSI4</accession>
<dbReference type="OrthoDB" id="2755811at2759"/>
<dbReference type="InterPro" id="IPR045341">
    <property type="entry name" value="DUF6532"/>
</dbReference>
<feature type="compositionally biased region" description="Basic and acidic residues" evidence="1">
    <location>
        <begin position="161"/>
        <end position="171"/>
    </location>
</feature>
<gene>
    <name evidence="3" type="ORF">D9758_013465</name>
</gene>
<feature type="region of interest" description="Disordered" evidence="1">
    <location>
        <begin position="488"/>
        <end position="514"/>
    </location>
</feature>
<evidence type="ECO:0000259" key="2">
    <source>
        <dbReference type="Pfam" id="PF20149"/>
    </source>
</evidence>
<feature type="compositionally biased region" description="Low complexity" evidence="1">
    <location>
        <begin position="133"/>
        <end position="143"/>
    </location>
</feature>
<feature type="domain" description="DUF6532" evidence="2">
    <location>
        <begin position="302"/>
        <end position="421"/>
    </location>
</feature>
<evidence type="ECO:0000313" key="4">
    <source>
        <dbReference type="Proteomes" id="UP000559256"/>
    </source>
</evidence>
<dbReference type="Proteomes" id="UP000559256">
    <property type="component" value="Unassembled WGS sequence"/>
</dbReference>
<dbReference type="AlphaFoldDB" id="A0A8H5CSI4"/>
<comment type="caution">
    <text evidence="3">The sequence shown here is derived from an EMBL/GenBank/DDBJ whole genome shotgun (WGS) entry which is preliminary data.</text>
</comment>
<feature type="compositionally biased region" description="Polar residues" evidence="1">
    <location>
        <begin position="81"/>
        <end position="91"/>
    </location>
</feature>
<keyword evidence="4" id="KW-1185">Reference proteome</keyword>